<proteinExistence type="predicted"/>
<feature type="compositionally biased region" description="Low complexity" evidence="1">
    <location>
        <begin position="32"/>
        <end position="47"/>
    </location>
</feature>
<gene>
    <name evidence="3" type="ORF">GQ55_9G358300</name>
</gene>
<name>A0A2T7C8Q3_9POAL</name>
<evidence type="ECO:0000313" key="3">
    <source>
        <dbReference type="EMBL" id="PUZ39719.1"/>
    </source>
</evidence>
<accession>A0A2T7C8Q3</accession>
<dbReference type="AlphaFoldDB" id="A0A2T7C8Q3"/>
<reference evidence="3 4" key="1">
    <citation type="submission" date="2018-04" db="EMBL/GenBank/DDBJ databases">
        <title>WGS assembly of Panicum hallii var. hallii HAL2.</title>
        <authorList>
            <person name="Lovell J."/>
            <person name="Jenkins J."/>
            <person name="Lowry D."/>
            <person name="Mamidi S."/>
            <person name="Sreedasyam A."/>
            <person name="Weng X."/>
            <person name="Barry K."/>
            <person name="Bonette J."/>
            <person name="Campitelli B."/>
            <person name="Daum C."/>
            <person name="Gordon S."/>
            <person name="Gould B."/>
            <person name="Lipzen A."/>
            <person name="MacQueen A."/>
            <person name="Palacio-Mejia J."/>
            <person name="Plott C."/>
            <person name="Shakirov E."/>
            <person name="Shu S."/>
            <person name="Yoshinaga Y."/>
            <person name="Zane M."/>
            <person name="Rokhsar D."/>
            <person name="Grimwood J."/>
            <person name="Schmutz J."/>
            <person name="Juenger T."/>
        </authorList>
    </citation>
    <scope>NUCLEOTIDE SEQUENCE [LARGE SCALE GENOMIC DNA]</scope>
    <source>
        <strain evidence="4">cv. HAL2</strain>
    </source>
</reference>
<feature type="signal peptide" evidence="2">
    <location>
        <begin position="1"/>
        <end position="24"/>
    </location>
</feature>
<evidence type="ECO:0000256" key="2">
    <source>
        <dbReference type="SAM" id="SignalP"/>
    </source>
</evidence>
<dbReference type="Proteomes" id="UP000244336">
    <property type="component" value="Chromosome 9"/>
</dbReference>
<organism evidence="3 4">
    <name type="scientific">Panicum hallii var. hallii</name>
    <dbReference type="NCBI Taxonomy" id="1504633"/>
    <lineage>
        <taxon>Eukaryota</taxon>
        <taxon>Viridiplantae</taxon>
        <taxon>Streptophyta</taxon>
        <taxon>Embryophyta</taxon>
        <taxon>Tracheophyta</taxon>
        <taxon>Spermatophyta</taxon>
        <taxon>Magnoliopsida</taxon>
        <taxon>Liliopsida</taxon>
        <taxon>Poales</taxon>
        <taxon>Poaceae</taxon>
        <taxon>PACMAD clade</taxon>
        <taxon>Panicoideae</taxon>
        <taxon>Panicodae</taxon>
        <taxon>Paniceae</taxon>
        <taxon>Panicinae</taxon>
        <taxon>Panicum</taxon>
        <taxon>Panicum sect. Panicum</taxon>
    </lineage>
</organism>
<keyword evidence="4" id="KW-1185">Reference proteome</keyword>
<dbReference type="EMBL" id="CM009757">
    <property type="protein sequence ID" value="PUZ39719.1"/>
    <property type="molecule type" value="Genomic_DNA"/>
</dbReference>
<feature type="region of interest" description="Disordered" evidence="1">
    <location>
        <begin position="27"/>
        <end position="62"/>
    </location>
</feature>
<keyword evidence="2" id="KW-0732">Signal</keyword>
<feature type="chain" id="PRO_5015508001" evidence="2">
    <location>
        <begin position="25"/>
        <end position="62"/>
    </location>
</feature>
<sequence length="62" mass="6599">MSRRAWASFSVHLLFGFFLPRAAAFPSPLPPTSSTRPSLSLPSTSGRRAARSRRAGVAAARG</sequence>
<evidence type="ECO:0000313" key="4">
    <source>
        <dbReference type="Proteomes" id="UP000244336"/>
    </source>
</evidence>
<dbReference type="Gramene" id="PUZ39719">
    <property type="protein sequence ID" value="PUZ39719"/>
    <property type="gene ID" value="GQ55_9G358300"/>
</dbReference>
<evidence type="ECO:0000256" key="1">
    <source>
        <dbReference type="SAM" id="MobiDB-lite"/>
    </source>
</evidence>
<protein>
    <submittedName>
        <fullName evidence="3">Uncharacterized protein</fullName>
    </submittedName>
</protein>